<keyword evidence="4" id="KW-0597">Phosphoprotein</keyword>
<feature type="region of interest" description="Disordered" evidence="17">
    <location>
        <begin position="1"/>
        <end position="163"/>
    </location>
</feature>
<dbReference type="Pfam" id="PF23004">
    <property type="entry name" value="PHDvar_NSD"/>
    <property type="match status" value="1"/>
</dbReference>
<feature type="compositionally biased region" description="Low complexity" evidence="17">
    <location>
        <begin position="357"/>
        <end position="367"/>
    </location>
</feature>
<dbReference type="SMART" id="SM00249">
    <property type="entry name" value="PHD"/>
    <property type="match status" value="5"/>
</dbReference>
<dbReference type="SUPFAM" id="SSF57903">
    <property type="entry name" value="FYVE/PHD zinc finger"/>
    <property type="match status" value="2"/>
</dbReference>
<evidence type="ECO:0000256" key="6">
    <source>
        <dbReference type="ARBA" id="ARBA00022679"/>
    </source>
</evidence>
<dbReference type="PROSITE" id="PS50812">
    <property type="entry name" value="PWWP"/>
    <property type="match status" value="2"/>
</dbReference>
<sequence length="1568" mass="179287">MESKTNDEEQSKTTIIINNDSNAVEEQSSTIIMKISEDHVDSTMKDDDDNNQECKDEDRNSDDATDEVKQQNEEIGKDEPESNKNDIEDEEQNIDEEMASDDDANDDDNEVKTRRSSRASTTTSNNNKDSVASTMKQELPSSSTPSEKRGKKRKSFSSTESPASKLPKYEFIPISLAAQTIVLPDDPKYIFDRQKLINVPPKDGCISVGDLIWAKMQGYPWWPCMVTVDPCTGSHNRVSRSYLFVTSTTFKTEYHVQYFGPDPSRSYASESNIIPFKGYQEFRDKIEEELKDLDKKKRAKSEQKYIVRASLLKKWNQSISEAEVAMDLNRLDRLELLNFNYISHSNNALLTNRQQQKKSISQQNSGKHSTKKNNEDVYAFDDDDAFGDSTLPTGFVFRKRLPKGDFNIYVKRHLEEEIEKNPDLSKSEVIKKLKEKWSGLDEAIRSIYVERKAIYEDESNMLVAKRSNFDDDYYDDSDYDYNDSGSDRNGFGCDDDQSGEPFDNDKKSSTTTNIKVKSRRTKSRKSEKLFDKIKNQDSSTDNIDNEEEIVNNDDIKMDDNDKNSIVDNIEEDVKPQPIETVKKTPGRKPRSSVSNDKKQSDLNESKQNDSEQIKVKSLSKSNDENPASSTKKKRKSSIQNSDTPKSIASEKKKSVVSSSKLSESNSLIEKRLCFEFDQVDEDDSTQSDASEKPKKIKPVRPFCHHCGEEVKKDDKLVACKGECERMYHLKCDKYTRMIALDDGDYICDECQIGKYRCFACKNPDDLDTQKCEDKRCKKYYHLSCLEHYYPIRVNEQSNTFICPLHSCITCHLLTMDDDEYRQNNRKLMKCILCPVAYHANEICIGAGTMQLPDAHIICQDHYEDFNTNRNNRHINVNYCMACIKVGNLICCERCPAAFHEECLEYKFDHEKNFYCQNCLTHKHLHYGEIVWVKLGQYRWWPGRIIHPNQLPDNVSNIKHSDGEFPVYFYGSHDYYWVNKGRTFLYMEGDNKLLTSNSVSKNSSKLIKSFNIAIREASEEFEKWKTDKATKNLSQIANKPPPYHHISTNRYVSKSNNNNNNESNYHVCDCKPENPCGDSHNCLNRISLIECDPKKCPTGEKCQNQRFRKLEYVKCRPFRTANAGWGLKTLEDIEKDRFVIEYCGEVIDEKECRRRLETKTNKNVYFLTLDRDNIIDAGPKGNLARFMNHSCDPNCVTQKWMVNGVTRCGIFALKDIPAGTELTFNYNLDCYGYEQMECKCGTEKCTGFIGGSRPNGNGSNGNKNGKRMTNGSSSSTTIVSKSKNGNGAKSSNGNNNGNKSKQEINESNEQNPKADKTGNEQTLEMVHENVCFKCGENASLDDSNSVIHCNHRESNCTKTYHLKCLKKSDKSDLIGNADDNDTDIGVGLDPNRWICPRHICMKSRPPDNCCNEPAFLFCSVCPNSLCKQHASTMSDNLQLPDNQFLCGDHRISDVEGGLIVENELIDNNEDEVEELNDKCSSNLSFLKYLYLRLMLTFELTLARPSPLRFVKRFSSGVILPANVEGIVWTKMGLILVTHAMVDVRMTQGKKERVASICDFLLLFAKEKKY</sequence>
<comment type="caution">
    <text evidence="24">The sequence shown here is derived from an EMBL/GenBank/DDBJ whole genome shotgun (WGS) entry which is preliminary data.</text>
</comment>
<feature type="domain" description="PWWP" evidence="21">
    <location>
        <begin position="208"/>
        <end position="279"/>
    </location>
</feature>
<dbReference type="Gene3D" id="3.30.40.10">
    <property type="entry name" value="Zinc/RING finger domain, C3HC4 (zinc finger)"/>
    <property type="match status" value="4"/>
</dbReference>
<feature type="compositionally biased region" description="Basic and acidic residues" evidence="17">
    <location>
        <begin position="1"/>
        <end position="11"/>
    </location>
</feature>
<dbReference type="InterPro" id="IPR019787">
    <property type="entry name" value="Znf_PHD-finger"/>
</dbReference>
<dbReference type="InterPro" id="IPR019786">
    <property type="entry name" value="Zinc_finger_PHD-type_CS"/>
</dbReference>
<evidence type="ECO:0000313" key="24">
    <source>
        <dbReference type="EMBL" id="KAH9416356.1"/>
    </source>
</evidence>
<gene>
    <name evidence="24" type="primary">NSD1</name>
    <name evidence="24" type="ORF">DERP_000861</name>
</gene>
<dbReference type="InterPro" id="IPR036910">
    <property type="entry name" value="HMG_box_dom_sf"/>
</dbReference>
<dbReference type="Proteomes" id="UP000887458">
    <property type="component" value="Unassembled WGS sequence"/>
</dbReference>
<dbReference type="Gene3D" id="1.10.30.10">
    <property type="entry name" value="High mobility group box domain"/>
    <property type="match status" value="1"/>
</dbReference>
<evidence type="ECO:0000256" key="11">
    <source>
        <dbReference type="ARBA" id="ARBA00022833"/>
    </source>
</evidence>
<dbReference type="EMBL" id="NJHN03000095">
    <property type="protein sequence ID" value="KAH9416356.1"/>
    <property type="molecule type" value="Genomic_DNA"/>
</dbReference>
<evidence type="ECO:0000256" key="10">
    <source>
        <dbReference type="ARBA" id="ARBA00022771"/>
    </source>
</evidence>
<feature type="domain" description="HMG box" evidence="19">
    <location>
        <begin position="399"/>
        <end position="474"/>
    </location>
</feature>
<dbReference type="InterPro" id="IPR003616">
    <property type="entry name" value="Post-SET_dom"/>
</dbReference>
<dbReference type="Gene3D" id="2.30.30.140">
    <property type="match status" value="2"/>
</dbReference>
<feature type="domain" description="PWWP" evidence="21">
    <location>
        <begin position="926"/>
        <end position="988"/>
    </location>
</feature>
<feature type="compositionally biased region" description="Polar residues" evidence="17">
    <location>
        <begin position="12"/>
        <end position="31"/>
    </location>
</feature>
<keyword evidence="5" id="KW-0489">Methyltransferase</keyword>
<evidence type="ECO:0000259" key="18">
    <source>
        <dbReference type="PROSITE" id="PS50016"/>
    </source>
</evidence>
<feature type="domain" description="Post-SET" evidence="22">
    <location>
        <begin position="1233"/>
        <end position="1249"/>
    </location>
</feature>
<keyword evidence="3" id="KW-0158">Chromosome</keyword>
<feature type="compositionally biased region" description="Basic and acidic residues" evidence="17">
    <location>
        <begin position="35"/>
        <end position="45"/>
    </location>
</feature>
<feature type="region of interest" description="Disordered" evidence="17">
    <location>
        <begin position="474"/>
        <end position="660"/>
    </location>
</feature>
<dbReference type="PROSITE" id="PS50280">
    <property type="entry name" value="SET"/>
    <property type="match status" value="1"/>
</dbReference>
<dbReference type="SUPFAM" id="SSF47095">
    <property type="entry name" value="HMG-box"/>
    <property type="match status" value="1"/>
</dbReference>
<keyword evidence="9" id="KW-0677">Repeat</keyword>
<dbReference type="SUPFAM" id="SSF82199">
    <property type="entry name" value="SET domain"/>
    <property type="match status" value="1"/>
</dbReference>
<keyword evidence="7" id="KW-0949">S-adenosyl-L-methionine</keyword>
<feature type="compositionally biased region" description="Basic and acidic residues" evidence="17">
    <location>
        <begin position="595"/>
        <end position="614"/>
    </location>
</feature>
<dbReference type="SMART" id="SM00317">
    <property type="entry name" value="SET"/>
    <property type="match status" value="1"/>
</dbReference>
<feature type="region of interest" description="Disordered" evidence="17">
    <location>
        <begin position="1250"/>
        <end position="1315"/>
    </location>
</feature>
<evidence type="ECO:0000256" key="7">
    <source>
        <dbReference type="ARBA" id="ARBA00022691"/>
    </source>
</evidence>
<dbReference type="InterPro" id="IPR050777">
    <property type="entry name" value="SET2_Histone-Lys_MeTrsfase"/>
</dbReference>
<dbReference type="InterPro" id="IPR055198">
    <property type="entry name" value="NSD_PHD"/>
</dbReference>
<evidence type="ECO:0000259" key="23">
    <source>
        <dbReference type="PROSITE" id="PS51215"/>
    </source>
</evidence>
<keyword evidence="10 14" id="KW-0863">Zinc-finger</keyword>
<evidence type="ECO:0000256" key="12">
    <source>
        <dbReference type="ARBA" id="ARBA00022853"/>
    </source>
</evidence>
<keyword evidence="8" id="KW-0479">Metal-binding</keyword>
<dbReference type="CDD" id="cd05838">
    <property type="entry name" value="PWWP_NSD_rpt2"/>
    <property type="match status" value="1"/>
</dbReference>
<accession>A0ABQ8J1B9</accession>
<dbReference type="Gene3D" id="2.170.270.10">
    <property type="entry name" value="SET domain"/>
    <property type="match status" value="1"/>
</dbReference>
<dbReference type="Pfam" id="PF00855">
    <property type="entry name" value="PWWP"/>
    <property type="match status" value="2"/>
</dbReference>
<feature type="compositionally biased region" description="Polar residues" evidence="17">
    <location>
        <begin position="128"/>
        <end position="145"/>
    </location>
</feature>
<dbReference type="SMART" id="SM00293">
    <property type="entry name" value="PWWP"/>
    <property type="match status" value="2"/>
</dbReference>
<dbReference type="CDD" id="cd15489">
    <property type="entry name" value="PHD_SF"/>
    <property type="match status" value="1"/>
</dbReference>
<evidence type="ECO:0000256" key="2">
    <source>
        <dbReference type="ARBA" id="ARBA00004286"/>
    </source>
</evidence>
<dbReference type="PROSITE" id="PS50868">
    <property type="entry name" value="POST_SET"/>
    <property type="match status" value="1"/>
</dbReference>
<dbReference type="InterPro" id="IPR011011">
    <property type="entry name" value="Znf_FYVE_PHD"/>
</dbReference>
<feature type="compositionally biased region" description="Acidic residues" evidence="17">
    <location>
        <begin position="87"/>
        <end position="109"/>
    </location>
</feature>
<reference evidence="24 25" key="1">
    <citation type="journal article" date="2018" name="J. Allergy Clin. Immunol.">
        <title>High-quality assembly of Dermatophagoides pteronyssinus genome and transcriptome reveals a wide range of novel allergens.</title>
        <authorList>
            <person name="Liu X.Y."/>
            <person name="Yang K.Y."/>
            <person name="Wang M.Q."/>
            <person name="Kwok J.S."/>
            <person name="Zeng X."/>
            <person name="Yang Z."/>
            <person name="Xiao X.J."/>
            <person name="Lau C.P."/>
            <person name="Li Y."/>
            <person name="Huang Z.M."/>
            <person name="Ba J.G."/>
            <person name="Yim A.K."/>
            <person name="Ouyang C.Y."/>
            <person name="Ngai S.M."/>
            <person name="Chan T.F."/>
            <person name="Leung E.L."/>
            <person name="Liu L."/>
            <person name="Liu Z.G."/>
            <person name="Tsui S.K."/>
        </authorList>
    </citation>
    <scope>NUCLEOTIDE SEQUENCE [LARGE SCALE GENOMIC DNA]</scope>
    <source>
        <strain evidence="24">Derp</strain>
    </source>
</reference>
<evidence type="ECO:0000256" key="1">
    <source>
        <dbReference type="ARBA" id="ARBA00004123"/>
    </source>
</evidence>
<feature type="compositionally biased region" description="Basic and acidic residues" evidence="17">
    <location>
        <begin position="52"/>
        <end position="86"/>
    </location>
</feature>
<dbReference type="InterPro" id="IPR055197">
    <property type="entry name" value="PHDvar_NSD"/>
</dbReference>
<feature type="compositionally biased region" description="Low complexity" evidence="17">
    <location>
        <begin position="118"/>
        <end position="127"/>
    </location>
</feature>
<keyword evidence="6" id="KW-0808">Transferase</keyword>
<comment type="subcellular location">
    <subcellularLocation>
        <location evidence="2">Chromosome</location>
    </subcellularLocation>
    <subcellularLocation>
        <location evidence="1">Nucleus</location>
    </subcellularLocation>
</comment>
<dbReference type="CDD" id="cd15565">
    <property type="entry name" value="PHD2_NSD"/>
    <property type="match status" value="1"/>
</dbReference>
<feature type="compositionally biased region" description="Basic and acidic residues" evidence="17">
    <location>
        <begin position="524"/>
        <end position="535"/>
    </location>
</feature>
<evidence type="ECO:0000313" key="25">
    <source>
        <dbReference type="Proteomes" id="UP000887458"/>
    </source>
</evidence>
<feature type="compositionally biased region" description="Low complexity" evidence="17">
    <location>
        <begin position="1271"/>
        <end position="1298"/>
    </location>
</feature>
<dbReference type="CDD" id="cd20144">
    <property type="entry name" value="PWWP_NSD_rpt1"/>
    <property type="match status" value="1"/>
</dbReference>
<feature type="compositionally biased region" description="Basic and acidic residues" evidence="17">
    <location>
        <begin position="553"/>
        <end position="564"/>
    </location>
</feature>
<dbReference type="Pfam" id="PF17907">
    <property type="entry name" value="AWS"/>
    <property type="match status" value="1"/>
</dbReference>
<keyword evidence="15" id="KW-0238">DNA-binding</keyword>
<evidence type="ECO:0000256" key="15">
    <source>
        <dbReference type="PROSITE-ProRule" id="PRU00267"/>
    </source>
</evidence>
<feature type="domain" description="SET" evidence="20">
    <location>
        <begin position="1112"/>
        <end position="1226"/>
    </location>
</feature>
<dbReference type="PROSITE" id="PS50118">
    <property type="entry name" value="HMG_BOX_2"/>
    <property type="match status" value="1"/>
</dbReference>
<dbReference type="PANTHER" id="PTHR22884">
    <property type="entry name" value="SET DOMAIN PROTEINS"/>
    <property type="match status" value="1"/>
</dbReference>
<feature type="coiled-coil region" evidence="16">
    <location>
        <begin position="276"/>
        <end position="303"/>
    </location>
</feature>
<dbReference type="Pfam" id="PF00856">
    <property type="entry name" value="SET"/>
    <property type="match status" value="1"/>
</dbReference>
<keyword evidence="16" id="KW-0175">Coiled coil</keyword>
<dbReference type="SMART" id="SM00570">
    <property type="entry name" value="AWS"/>
    <property type="match status" value="1"/>
</dbReference>
<evidence type="ECO:0000256" key="16">
    <source>
        <dbReference type="SAM" id="Coils"/>
    </source>
</evidence>
<dbReference type="PROSITE" id="PS51215">
    <property type="entry name" value="AWS"/>
    <property type="match status" value="1"/>
</dbReference>
<evidence type="ECO:0000259" key="21">
    <source>
        <dbReference type="PROSITE" id="PS50812"/>
    </source>
</evidence>
<evidence type="ECO:0000256" key="8">
    <source>
        <dbReference type="ARBA" id="ARBA00022723"/>
    </source>
</evidence>
<evidence type="ECO:0000256" key="17">
    <source>
        <dbReference type="SAM" id="MobiDB-lite"/>
    </source>
</evidence>
<dbReference type="Pfam" id="PF22908">
    <property type="entry name" value="PHD_NSD"/>
    <property type="match status" value="2"/>
</dbReference>
<evidence type="ECO:0000259" key="20">
    <source>
        <dbReference type="PROSITE" id="PS50280"/>
    </source>
</evidence>
<organism evidence="24 25">
    <name type="scientific">Dermatophagoides pteronyssinus</name>
    <name type="common">European house dust mite</name>
    <dbReference type="NCBI Taxonomy" id="6956"/>
    <lineage>
        <taxon>Eukaryota</taxon>
        <taxon>Metazoa</taxon>
        <taxon>Ecdysozoa</taxon>
        <taxon>Arthropoda</taxon>
        <taxon>Chelicerata</taxon>
        <taxon>Arachnida</taxon>
        <taxon>Acari</taxon>
        <taxon>Acariformes</taxon>
        <taxon>Sarcoptiformes</taxon>
        <taxon>Astigmata</taxon>
        <taxon>Psoroptidia</taxon>
        <taxon>Analgoidea</taxon>
        <taxon>Pyroglyphidae</taxon>
        <taxon>Dermatophagoidinae</taxon>
        <taxon>Dermatophagoides</taxon>
    </lineage>
</organism>
<evidence type="ECO:0000256" key="4">
    <source>
        <dbReference type="ARBA" id="ARBA00022553"/>
    </source>
</evidence>
<name>A0ABQ8J1B9_DERPT</name>
<reference evidence="24 25" key="2">
    <citation type="journal article" date="2022" name="Mol. Biol. Evol.">
        <title>Comparative Genomics Reveals Insights into the Divergent Evolution of Astigmatic Mites and Household Pest Adaptations.</title>
        <authorList>
            <person name="Xiong Q."/>
            <person name="Wan A.T."/>
            <person name="Liu X."/>
            <person name="Fung C.S."/>
            <person name="Xiao X."/>
            <person name="Malainual N."/>
            <person name="Hou J."/>
            <person name="Wang L."/>
            <person name="Wang M."/>
            <person name="Yang K.Y."/>
            <person name="Cui Y."/>
            <person name="Leung E.L."/>
            <person name="Nong W."/>
            <person name="Shin S.K."/>
            <person name="Au S.W."/>
            <person name="Jeong K.Y."/>
            <person name="Chew F.T."/>
            <person name="Hui J.H."/>
            <person name="Leung T.F."/>
            <person name="Tungtrongchitr A."/>
            <person name="Zhong N."/>
            <person name="Liu Z."/>
            <person name="Tsui S.K."/>
        </authorList>
    </citation>
    <scope>NUCLEOTIDE SEQUENCE [LARGE SCALE GENOMIC DNA]</scope>
    <source>
        <strain evidence="24">Derp</strain>
    </source>
</reference>
<proteinExistence type="predicted"/>
<dbReference type="InterPro" id="IPR046341">
    <property type="entry name" value="SET_dom_sf"/>
</dbReference>
<feature type="DNA-binding region" description="HMG box" evidence="15">
    <location>
        <begin position="399"/>
        <end position="474"/>
    </location>
</feature>
<evidence type="ECO:0000256" key="14">
    <source>
        <dbReference type="PROSITE-ProRule" id="PRU00146"/>
    </source>
</evidence>
<dbReference type="InterPro" id="IPR001214">
    <property type="entry name" value="SET_dom"/>
</dbReference>
<feature type="compositionally biased region" description="Low complexity" evidence="17">
    <location>
        <begin position="1250"/>
        <end position="1262"/>
    </location>
</feature>
<keyword evidence="25" id="KW-1185">Reference proteome</keyword>
<evidence type="ECO:0000256" key="3">
    <source>
        <dbReference type="ARBA" id="ARBA00022454"/>
    </source>
</evidence>
<feature type="domain" description="AWS" evidence="23">
    <location>
        <begin position="1062"/>
        <end position="1110"/>
    </location>
</feature>
<feature type="domain" description="PHD-type" evidence="18">
    <location>
        <begin position="876"/>
        <end position="921"/>
    </location>
</feature>
<dbReference type="InterPro" id="IPR009071">
    <property type="entry name" value="HMG_box_dom"/>
</dbReference>
<keyword evidence="12" id="KW-0156">Chromatin regulator</keyword>
<feature type="domain" description="PHD-type" evidence="18">
    <location>
        <begin position="700"/>
        <end position="753"/>
    </location>
</feature>
<dbReference type="InterPro" id="IPR013083">
    <property type="entry name" value="Znf_RING/FYVE/PHD"/>
</dbReference>
<keyword evidence="11" id="KW-0862">Zinc</keyword>
<feature type="region of interest" description="Disordered" evidence="17">
    <location>
        <begin position="353"/>
        <end position="374"/>
    </location>
</feature>
<protein>
    <submittedName>
        <fullName evidence="24">Histone-lysine N-methyltransferase, H3 lysine-36 and H4 lysine-20 specific</fullName>
    </submittedName>
</protein>
<evidence type="ECO:0000256" key="5">
    <source>
        <dbReference type="ARBA" id="ARBA00022603"/>
    </source>
</evidence>
<keyword evidence="13 15" id="KW-0539">Nucleus</keyword>
<evidence type="ECO:0000259" key="19">
    <source>
        <dbReference type="PROSITE" id="PS50118"/>
    </source>
</evidence>
<dbReference type="SUPFAM" id="SSF63748">
    <property type="entry name" value="Tudor/PWWP/MBT"/>
    <property type="match status" value="2"/>
</dbReference>
<dbReference type="InterPro" id="IPR001965">
    <property type="entry name" value="Znf_PHD"/>
</dbReference>
<dbReference type="InterPro" id="IPR000313">
    <property type="entry name" value="PWWP_dom"/>
</dbReference>
<evidence type="ECO:0000256" key="13">
    <source>
        <dbReference type="ARBA" id="ARBA00023242"/>
    </source>
</evidence>
<dbReference type="PROSITE" id="PS01359">
    <property type="entry name" value="ZF_PHD_1"/>
    <property type="match status" value="1"/>
</dbReference>
<feature type="compositionally biased region" description="Polar residues" evidence="17">
    <location>
        <begin position="618"/>
        <end position="629"/>
    </location>
</feature>
<evidence type="ECO:0000256" key="9">
    <source>
        <dbReference type="ARBA" id="ARBA00022737"/>
    </source>
</evidence>
<evidence type="ECO:0000259" key="22">
    <source>
        <dbReference type="PROSITE" id="PS50868"/>
    </source>
</evidence>
<dbReference type="PROSITE" id="PS50016">
    <property type="entry name" value="ZF_PHD_2"/>
    <property type="match status" value="2"/>
</dbReference>
<dbReference type="InterPro" id="IPR006560">
    <property type="entry name" value="AWS_dom"/>
</dbReference>